<sequence length="239" mass="26614">MPWKKDDETGGDPADRTGTAGTATDDAAAATDGAAAEGPKGYTPKKGRPTPKRNEVERAAGTRRAHYEAPLTPKEARQRRKDVKNSMTKEEFKEAKRKQREEAAAARRKANDRMMAGDPDYLLARDQGKEKLLIRNWVDAHRYAMNFFLPLALVVIVIMIVGTRLPEVASLTSIIMMVIILALVVEGFFLGRKVNKVVRARYPDTNLGRWTIGFYAFTRATMIRRMRSPAPQVAIGDAV</sequence>
<protein>
    <submittedName>
        <fullName evidence="3">DUF3043 domain-containing protein</fullName>
    </submittedName>
</protein>
<feature type="transmembrane region" description="Helical" evidence="2">
    <location>
        <begin position="168"/>
        <end position="191"/>
    </location>
</feature>
<feature type="compositionally biased region" description="Low complexity" evidence="1">
    <location>
        <begin position="16"/>
        <end position="36"/>
    </location>
</feature>
<keyword evidence="2" id="KW-1133">Transmembrane helix</keyword>
<comment type="caution">
    <text evidence="3">The sequence shown here is derived from an EMBL/GenBank/DDBJ whole genome shotgun (WGS) entry which is preliminary data.</text>
</comment>
<proteinExistence type="predicted"/>
<dbReference type="Pfam" id="PF11241">
    <property type="entry name" value="DUF3043"/>
    <property type="match status" value="1"/>
</dbReference>
<organism evidence="3 4">
    <name type="scientific">Corynebacterium nuruki</name>
    <dbReference type="NCBI Taxonomy" id="1032851"/>
    <lineage>
        <taxon>Bacteria</taxon>
        <taxon>Bacillati</taxon>
        <taxon>Actinomycetota</taxon>
        <taxon>Actinomycetes</taxon>
        <taxon>Mycobacteriales</taxon>
        <taxon>Corynebacteriaceae</taxon>
        <taxon>Corynebacterium</taxon>
    </lineage>
</organism>
<dbReference type="RefSeq" id="WP_273051287.1">
    <property type="nucleotide sequence ID" value="NZ_DAITTW010000087.1"/>
</dbReference>
<feature type="region of interest" description="Disordered" evidence="1">
    <location>
        <begin position="1"/>
        <end position="110"/>
    </location>
</feature>
<feature type="transmembrane region" description="Helical" evidence="2">
    <location>
        <begin position="143"/>
        <end position="162"/>
    </location>
</feature>
<evidence type="ECO:0000313" key="4">
    <source>
        <dbReference type="Proteomes" id="UP000261739"/>
    </source>
</evidence>
<keyword evidence="2" id="KW-0472">Membrane</keyword>
<evidence type="ECO:0000313" key="3">
    <source>
        <dbReference type="EMBL" id="HCT14030.1"/>
    </source>
</evidence>
<evidence type="ECO:0000256" key="2">
    <source>
        <dbReference type="SAM" id="Phobius"/>
    </source>
</evidence>
<evidence type="ECO:0000256" key="1">
    <source>
        <dbReference type="SAM" id="MobiDB-lite"/>
    </source>
</evidence>
<dbReference type="STRING" id="863239.GCA_000213935_00357"/>
<feature type="compositionally biased region" description="Basic and acidic residues" evidence="1">
    <location>
        <begin position="83"/>
        <end position="110"/>
    </location>
</feature>
<keyword evidence="2" id="KW-0812">Transmembrane</keyword>
<dbReference type="EMBL" id="DQID01000122">
    <property type="protein sequence ID" value="HCT14030.1"/>
    <property type="molecule type" value="Genomic_DNA"/>
</dbReference>
<name>A0A3D4SZV5_9CORY</name>
<dbReference type="Proteomes" id="UP000261739">
    <property type="component" value="Unassembled WGS sequence"/>
</dbReference>
<dbReference type="InterPro" id="IPR021403">
    <property type="entry name" value="DUF3043"/>
</dbReference>
<dbReference type="AlphaFoldDB" id="A0A3D4SZV5"/>
<reference evidence="3 4" key="1">
    <citation type="journal article" date="2018" name="Nat. Biotechnol.">
        <title>A standardized bacterial taxonomy based on genome phylogeny substantially revises the tree of life.</title>
        <authorList>
            <person name="Parks D.H."/>
            <person name="Chuvochina M."/>
            <person name="Waite D.W."/>
            <person name="Rinke C."/>
            <person name="Skarshewski A."/>
            <person name="Chaumeil P.A."/>
            <person name="Hugenholtz P."/>
        </authorList>
    </citation>
    <scope>NUCLEOTIDE SEQUENCE [LARGE SCALE GENOMIC DNA]</scope>
    <source>
        <strain evidence="3">UBA11247</strain>
    </source>
</reference>
<accession>A0A3D4SZV5</accession>
<gene>
    <name evidence="3" type="ORF">DIW82_04325</name>
</gene>